<feature type="transmembrane region" description="Helical" evidence="11">
    <location>
        <begin position="12"/>
        <end position="34"/>
    </location>
</feature>
<dbReference type="AlphaFoldDB" id="A0A6B2LHU4"/>
<dbReference type="GO" id="GO:0008324">
    <property type="term" value="F:monoatomic cation transmembrane transporter activity"/>
    <property type="evidence" value="ECO:0007669"/>
    <property type="project" value="InterPro"/>
</dbReference>
<evidence type="ECO:0000256" key="11">
    <source>
        <dbReference type="SAM" id="Phobius"/>
    </source>
</evidence>
<keyword evidence="9 11" id="KW-0472">Membrane</keyword>
<dbReference type="InterPro" id="IPR058533">
    <property type="entry name" value="Cation_efflux_TM"/>
</dbReference>
<evidence type="ECO:0000313" key="13">
    <source>
        <dbReference type="EMBL" id="NDV36652.1"/>
    </source>
</evidence>
<proteinExistence type="inferred from homology"/>
<evidence type="ECO:0000259" key="12">
    <source>
        <dbReference type="Pfam" id="PF01545"/>
    </source>
</evidence>
<evidence type="ECO:0000256" key="8">
    <source>
        <dbReference type="ARBA" id="ARBA00023018"/>
    </source>
</evidence>
<dbReference type="Pfam" id="PF01545">
    <property type="entry name" value="Cation_efflux"/>
    <property type="match status" value="1"/>
</dbReference>
<protein>
    <recommendedName>
        <fullName evidence="12">Cation efflux protein transmembrane domain-containing protein</fullName>
    </recommendedName>
</protein>
<keyword evidence="10" id="KW-0968">Cytoplasmic vesicle</keyword>
<keyword evidence="6" id="KW-0862">Zinc</keyword>
<dbReference type="InterPro" id="IPR026765">
    <property type="entry name" value="Tmem163"/>
</dbReference>
<organism evidence="13">
    <name type="scientific">Arcella intermedia</name>
    <dbReference type="NCBI Taxonomy" id="1963864"/>
    <lineage>
        <taxon>Eukaryota</taxon>
        <taxon>Amoebozoa</taxon>
        <taxon>Tubulinea</taxon>
        <taxon>Elardia</taxon>
        <taxon>Arcellinida</taxon>
        <taxon>Sphaerothecina</taxon>
        <taxon>Arcellidae</taxon>
        <taxon>Arcella</taxon>
    </lineage>
</organism>
<evidence type="ECO:0000256" key="1">
    <source>
        <dbReference type="ARBA" id="ARBA00004146"/>
    </source>
</evidence>
<dbReference type="Gene3D" id="1.20.1510.10">
    <property type="entry name" value="Cation efflux protein transmembrane domain"/>
    <property type="match status" value="1"/>
</dbReference>
<evidence type="ECO:0000256" key="6">
    <source>
        <dbReference type="ARBA" id="ARBA00022833"/>
    </source>
</evidence>
<keyword evidence="7 11" id="KW-1133">Transmembrane helix</keyword>
<evidence type="ECO:0000256" key="9">
    <source>
        <dbReference type="ARBA" id="ARBA00023136"/>
    </source>
</evidence>
<evidence type="ECO:0000256" key="3">
    <source>
        <dbReference type="ARBA" id="ARBA00008731"/>
    </source>
</evidence>
<dbReference type="PANTHER" id="PTHR31937">
    <property type="entry name" value="TRANSMEMBRANE PROTEIN 163"/>
    <property type="match status" value="1"/>
</dbReference>
<comment type="subcellular location">
    <subcellularLocation>
        <location evidence="2">Cytoplasmic vesicle</location>
        <location evidence="2">Secretory vesicle</location>
        <location evidence="2">Synaptic vesicle membrane</location>
        <topology evidence="2">Multi-pass membrane protein</topology>
    </subcellularLocation>
    <subcellularLocation>
        <location evidence="1">Early endosome membrane</location>
    </subcellularLocation>
</comment>
<comment type="similarity">
    <text evidence="3">Belongs to the TMEM163 family.</text>
</comment>
<evidence type="ECO:0000256" key="4">
    <source>
        <dbReference type="ARBA" id="ARBA00022692"/>
    </source>
</evidence>
<accession>A0A6B2LHU4</accession>
<feature type="transmembrane region" description="Helical" evidence="11">
    <location>
        <begin position="148"/>
        <end position="168"/>
    </location>
</feature>
<feature type="transmembrane region" description="Helical" evidence="11">
    <location>
        <begin position="121"/>
        <end position="142"/>
    </location>
</feature>
<keyword evidence="4 11" id="KW-0812">Transmembrane</keyword>
<keyword evidence="8" id="KW-0770">Synapse</keyword>
<reference evidence="13" key="1">
    <citation type="journal article" date="2020" name="J. Eukaryot. Microbiol.">
        <title>De novo Sequencing, Assembly and Annotation of the Transcriptome for the Free-Living Testate Amoeba Arcella intermedia.</title>
        <authorList>
            <person name="Ribeiro G.M."/>
            <person name="Porfirio-Sousa A.L."/>
            <person name="Maurer-Alcala X.X."/>
            <person name="Katz L.A."/>
            <person name="Lahr D.J.G."/>
        </authorList>
    </citation>
    <scope>NUCLEOTIDE SEQUENCE</scope>
</reference>
<dbReference type="SUPFAM" id="SSF161111">
    <property type="entry name" value="Cation efflux protein transmembrane domain-like"/>
    <property type="match status" value="1"/>
</dbReference>
<evidence type="ECO:0000256" key="10">
    <source>
        <dbReference type="ARBA" id="ARBA00023329"/>
    </source>
</evidence>
<dbReference type="GO" id="GO:0031901">
    <property type="term" value="C:early endosome membrane"/>
    <property type="evidence" value="ECO:0007669"/>
    <property type="project" value="UniProtKB-SubCell"/>
</dbReference>
<dbReference type="EMBL" id="GIBP01007683">
    <property type="protein sequence ID" value="NDV36652.1"/>
    <property type="molecule type" value="Transcribed_RNA"/>
</dbReference>
<feature type="transmembrane region" description="Helical" evidence="11">
    <location>
        <begin position="85"/>
        <end position="109"/>
    </location>
</feature>
<evidence type="ECO:0000256" key="2">
    <source>
        <dbReference type="ARBA" id="ARBA00004644"/>
    </source>
</evidence>
<dbReference type="PANTHER" id="PTHR31937:SF2">
    <property type="entry name" value="TRANSMEMBRANE PROTEIN 163"/>
    <property type="match status" value="1"/>
</dbReference>
<feature type="transmembrane region" description="Helical" evidence="11">
    <location>
        <begin position="55"/>
        <end position="73"/>
    </location>
</feature>
<feature type="domain" description="Cation efflux protein transmembrane" evidence="12">
    <location>
        <begin position="2"/>
        <end position="168"/>
    </location>
</feature>
<evidence type="ECO:0000256" key="7">
    <source>
        <dbReference type="ARBA" id="ARBA00022989"/>
    </source>
</evidence>
<sequence>MVVSFESASVAVLSYALESMVDIVSSVFVVWRFWLQTKPDADMKLLESREERANVAISFLFLVISTIIGVQSIEQFAFYEVVDETTTLLILSSVSIAAYLICGGIKIYISRKLHSNALREDGICTSASAVLSIGIVVSSAVYAKNPSVWYLDPIVALLVAVFLLVWGVKGLYTARIMQWWTLAFWKGEMERVSL</sequence>
<keyword evidence="5" id="KW-0967">Endosome</keyword>
<dbReference type="InterPro" id="IPR027469">
    <property type="entry name" value="Cation_efflux_TMD_sf"/>
</dbReference>
<name>A0A6B2LHU4_9EUKA</name>
<evidence type="ECO:0000256" key="5">
    <source>
        <dbReference type="ARBA" id="ARBA00022753"/>
    </source>
</evidence>